<comment type="subcellular location">
    <subcellularLocation>
        <location evidence="1">Secreted</location>
    </subcellularLocation>
</comment>
<dbReference type="InterPro" id="IPR050439">
    <property type="entry name" value="ADAMTS_ADAMTS-like"/>
</dbReference>
<evidence type="ECO:0000256" key="5">
    <source>
        <dbReference type="SAM" id="SignalP"/>
    </source>
</evidence>
<dbReference type="Proteomes" id="UP000324907">
    <property type="component" value="Unassembled WGS sequence"/>
</dbReference>
<name>A0A5A8DYU3_CAFRO</name>
<evidence type="ECO:0000256" key="2">
    <source>
        <dbReference type="ARBA" id="ARBA00022525"/>
    </source>
</evidence>
<dbReference type="PROSITE" id="PS50092">
    <property type="entry name" value="TSP1"/>
    <property type="match status" value="2"/>
</dbReference>
<dbReference type="FunFam" id="2.20.100.10:FF:000005">
    <property type="entry name" value="ADAM metallopeptidase with thrombospondin type 1 motif 9"/>
    <property type="match status" value="1"/>
</dbReference>
<dbReference type="SUPFAM" id="SSF82895">
    <property type="entry name" value="TSP-1 type 1 repeat"/>
    <property type="match status" value="2"/>
</dbReference>
<gene>
    <name evidence="6" type="ORF">FNF28_07297</name>
    <name evidence="7" type="ORF">FNF31_00131</name>
</gene>
<sequence length="799" mass="81866">MANVAVWVNLAVALLLLGVCPSSASVSEWFAGTTWRGSFETVAYFSSNSTLFASCGSNAALVPNVSLAFGADGSAVTLNVTMPPVSGQPFPGVATSVMDQIYSGRMEAQVLQKLPSTVGGNFEQTVLLRPKALTQGSRLRSGDTCVKLQSRTLSGGFPAIRYLEAGGVSNGQFVWNCPSTESTAQCFGQTQVNVIRAFPFKAAWHAEPWSSCSLGSNKTRVVSCRDEYGSAMHEDSCDAETRPAAWAACSTVAVPSEISGSWVGLLHAYDAIFNDTETALAGNKLALVVVDLLVSDNATAVEAAATAAGLAPPASLPAMVLRQEQALLADPARDAAHTAAMSNPPGILVAGNLADAAFQNQLALGYKAPRRVAAAPLTGAAASAGSSRGGRVEGWNTTGTPIALAFAPAASSGSLGTLGLSAGSSGIAITWTPELASSASAFGAVGRRARGRFTSDASAQAAMRPSTAVLSGIATRGPTSYLLQPLGGCVYDGAQNRCERRRPPVQCLNGDGEAVERAFCSGQAVPTATNEEACSGCLRWNVTAWSPCSARCGGGSRTRSVACLDATNATVSDAQCIALLGPKPATGGSCNQQSCAEYSVGSWSGCSKPCGDGVQTRSVTCVDLTGTVTASRCLAESVLYPGGAPTSSRACNNCACQNAGLAFNAHVRSPLTAPTPATNLSQAGKWSALTADKFCPPGQELLKVSEWRCFPAAATTDMCSRLNAAAAPHVLPFAFKAEDGESLTAPRFLPRPATGSAAPNVKRVKADASCALLGFDYSDSAFADPSRQAAVGACRAKAA</sequence>
<reference evidence="8 9" key="1">
    <citation type="submission" date="2019-07" db="EMBL/GenBank/DDBJ databases">
        <title>Genomes of Cafeteria roenbergensis.</title>
        <authorList>
            <person name="Fischer M.G."/>
            <person name="Hackl T."/>
            <person name="Roman M."/>
        </authorList>
    </citation>
    <scope>NUCLEOTIDE SEQUENCE [LARGE SCALE GENOMIC DNA]</scope>
    <source>
        <strain evidence="7 9">Cflag</strain>
        <strain evidence="6 8">RCC970-E3</strain>
    </source>
</reference>
<dbReference type="Pfam" id="PF19030">
    <property type="entry name" value="TSP1_ADAMTS"/>
    <property type="match status" value="3"/>
</dbReference>
<keyword evidence="4" id="KW-0677">Repeat</keyword>
<protein>
    <submittedName>
        <fullName evidence="7">Uncharacterized protein</fullName>
    </submittedName>
</protein>
<dbReference type="EMBL" id="VLTL01000237">
    <property type="protein sequence ID" value="KAA0150029.1"/>
    <property type="molecule type" value="Genomic_DNA"/>
</dbReference>
<evidence type="ECO:0000313" key="6">
    <source>
        <dbReference type="EMBL" id="KAA0150029.1"/>
    </source>
</evidence>
<feature type="chain" id="PRO_5036136854" evidence="5">
    <location>
        <begin position="25"/>
        <end position="799"/>
    </location>
</feature>
<evidence type="ECO:0000313" key="7">
    <source>
        <dbReference type="EMBL" id="KAA0168970.1"/>
    </source>
</evidence>
<dbReference type="InterPro" id="IPR000884">
    <property type="entry name" value="TSP1_rpt"/>
</dbReference>
<dbReference type="Gene3D" id="2.20.100.10">
    <property type="entry name" value="Thrombospondin type-1 (TSP1) repeat"/>
    <property type="match status" value="2"/>
</dbReference>
<dbReference type="SMART" id="SM00209">
    <property type="entry name" value="TSP1"/>
    <property type="match status" value="3"/>
</dbReference>
<feature type="signal peptide" evidence="5">
    <location>
        <begin position="1"/>
        <end position="24"/>
    </location>
</feature>
<dbReference type="GO" id="GO:0005576">
    <property type="term" value="C:extracellular region"/>
    <property type="evidence" value="ECO:0007669"/>
    <property type="project" value="UniProtKB-SubCell"/>
</dbReference>
<keyword evidence="3 5" id="KW-0732">Signal</keyword>
<evidence type="ECO:0000256" key="1">
    <source>
        <dbReference type="ARBA" id="ARBA00004613"/>
    </source>
</evidence>
<proteinExistence type="predicted"/>
<dbReference type="AlphaFoldDB" id="A0A5A8DYU3"/>
<evidence type="ECO:0000256" key="4">
    <source>
        <dbReference type="ARBA" id="ARBA00022737"/>
    </source>
</evidence>
<dbReference type="EMBL" id="VLTM01000001">
    <property type="protein sequence ID" value="KAA0168970.1"/>
    <property type="molecule type" value="Genomic_DNA"/>
</dbReference>
<evidence type="ECO:0000256" key="3">
    <source>
        <dbReference type="ARBA" id="ARBA00022729"/>
    </source>
</evidence>
<evidence type="ECO:0000313" key="9">
    <source>
        <dbReference type="Proteomes" id="UP000325113"/>
    </source>
</evidence>
<dbReference type="PANTHER" id="PTHR13723">
    <property type="entry name" value="ADAMTS A DISINTEGRIN AND METALLOPROTEASE WITH THROMBOSPONDIN MOTIFS PROTEASE"/>
    <property type="match status" value="1"/>
</dbReference>
<organism evidence="7 9">
    <name type="scientific">Cafeteria roenbergensis</name>
    <name type="common">Marine flagellate</name>
    <dbReference type="NCBI Taxonomy" id="33653"/>
    <lineage>
        <taxon>Eukaryota</taxon>
        <taxon>Sar</taxon>
        <taxon>Stramenopiles</taxon>
        <taxon>Bigyra</taxon>
        <taxon>Opalozoa</taxon>
        <taxon>Bicosoecida</taxon>
        <taxon>Cafeteriaceae</taxon>
        <taxon>Cafeteria</taxon>
    </lineage>
</organism>
<accession>A0A5A8DYU3</accession>
<dbReference type="InterPro" id="IPR036383">
    <property type="entry name" value="TSP1_rpt_sf"/>
</dbReference>
<comment type="caution">
    <text evidence="7">The sequence shown here is derived from an EMBL/GenBank/DDBJ whole genome shotgun (WGS) entry which is preliminary data.</text>
</comment>
<dbReference type="Proteomes" id="UP000325113">
    <property type="component" value="Unassembled WGS sequence"/>
</dbReference>
<keyword evidence="2" id="KW-0964">Secreted</keyword>
<evidence type="ECO:0000313" key="8">
    <source>
        <dbReference type="Proteomes" id="UP000324907"/>
    </source>
</evidence>